<keyword evidence="3" id="KW-1185">Reference proteome</keyword>
<dbReference type="PANTHER" id="PTHR30337">
    <property type="entry name" value="COMPONENT OF ATP-DEPENDENT DSDNA EXONUCLEASE"/>
    <property type="match status" value="1"/>
</dbReference>
<dbReference type="SUPFAM" id="SSF56300">
    <property type="entry name" value="Metallo-dependent phosphatases"/>
    <property type="match status" value="1"/>
</dbReference>
<comment type="caution">
    <text evidence="2">The sequence shown here is derived from an EMBL/GenBank/DDBJ whole genome shotgun (WGS) entry which is preliminary data.</text>
</comment>
<gene>
    <name evidence="2" type="ORF">ADM99_00235</name>
</gene>
<dbReference type="RefSeq" id="WP_062420705.1">
    <property type="nucleotide sequence ID" value="NZ_BBYA01000003.1"/>
</dbReference>
<evidence type="ECO:0000313" key="2">
    <source>
        <dbReference type="EMBL" id="KPL75091.1"/>
    </source>
</evidence>
<dbReference type="STRING" id="229920.ADM99_00235"/>
<dbReference type="InterPro" id="IPR029052">
    <property type="entry name" value="Metallo-depent_PP-like"/>
</dbReference>
<sequence>MTVAITADLHLTSREEHPARFDALEDILEQMLSASITTLVVAGDLFDQDRRDVHELEALLRRPEYRELHIVILPGNHDAALNQSSFSAANVLVMESPRLVYLEEGGLPFFFLPYKSGESAGARLVPFRDQLPPDGWFLVSHGDFTSGPTAPNPHEPGVYMPLTRADVSAFQPVRAFLGHTHVPFQSERVISPGSPAAVDASETGLRGFWVVDPQHDSIEHRTVNRGPIYMKENFLIVPSPDETTVLKEEITRRVQGWGFTPEQRQRVRLQAAFNGCASDRSGLREAVLQALDGVRLYPEADPDFSHVLSEDDPALAAAAALALKKASALVLTEPCALPDAVEINRAVMHLIYGAD</sequence>
<dbReference type="Gene3D" id="3.60.21.10">
    <property type="match status" value="1"/>
</dbReference>
<dbReference type="InterPro" id="IPR050535">
    <property type="entry name" value="DNA_Repair-Maintenance_Comp"/>
</dbReference>
<feature type="domain" description="Calcineurin-like phosphoesterase" evidence="1">
    <location>
        <begin position="1"/>
        <end position="183"/>
    </location>
</feature>
<evidence type="ECO:0000313" key="3">
    <source>
        <dbReference type="Proteomes" id="UP000050430"/>
    </source>
</evidence>
<dbReference type="AlphaFoldDB" id="A0A0P6XJA3"/>
<dbReference type="Pfam" id="PF00149">
    <property type="entry name" value="Metallophos"/>
    <property type="match status" value="1"/>
</dbReference>
<evidence type="ECO:0000259" key="1">
    <source>
        <dbReference type="Pfam" id="PF00149"/>
    </source>
</evidence>
<accession>A0A0P6XJA3</accession>
<reference evidence="2 3" key="1">
    <citation type="submission" date="2015-07" db="EMBL/GenBank/DDBJ databases">
        <title>Genome sequence of Leptolinea tardivitalis DSM 16556.</title>
        <authorList>
            <person name="Hemp J."/>
            <person name="Ward L.M."/>
            <person name="Pace L.A."/>
            <person name="Fischer W.W."/>
        </authorList>
    </citation>
    <scope>NUCLEOTIDE SEQUENCE [LARGE SCALE GENOMIC DNA]</scope>
    <source>
        <strain evidence="2 3">YMTK-2</strain>
    </source>
</reference>
<dbReference type="EMBL" id="LGCK01000001">
    <property type="protein sequence ID" value="KPL75091.1"/>
    <property type="molecule type" value="Genomic_DNA"/>
</dbReference>
<dbReference type="OrthoDB" id="113290at2"/>
<name>A0A0P6XJA3_9CHLR</name>
<protein>
    <recommendedName>
        <fullName evidence="1">Calcineurin-like phosphoesterase domain-containing protein</fullName>
    </recommendedName>
</protein>
<proteinExistence type="predicted"/>
<dbReference type="GO" id="GO:0016787">
    <property type="term" value="F:hydrolase activity"/>
    <property type="evidence" value="ECO:0007669"/>
    <property type="project" value="InterPro"/>
</dbReference>
<dbReference type="Proteomes" id="UP000050430">
    <property type="component" value="Unassembled WGS sequence"/>
</dbReference>
<organism evidence="2 3">
    <name type="scientific">Leptolinea tardivitalis</name>
    <dbReference type="NCBI Taxonomy" id="229920"/>
    <lineage>
        <taxon>Bacteria</taxon>
        <taxon>Bacillati</taxon>
        <taxon>Chloroflexota</taxon>
        <taxon>Anaerolineae</taxon>
        <taxon>Anaerolineales</taxon>
        <taxon>Anaerolineaceae</taxon>
        <taxon>Leptolinea</taxon>
    </lineage>
</organism>
<dbReference type="InterPro" id="IPR004843">
    <property type="entry name" value="Calcineurin-like_PHP"/>
</dbReference>